<dbReference type="InterPro" id="IPR036291">
    <property type="entry name" value="NAD(P)-bd_dom_sf"/>
</dbReference>
<evidence type="ECO:0000259" key="1">
    <source>
        <dbReference type="Pfam" id="PF05368"/>
    </source>
</evidence>
<dbReference type="AlphaFoldDB" id="A0A1G8NJC2"/>
<dbReference type="Gene3D" id="3.90.25.10">
    <property type="entry name" value="UDP-galactose 4-epimerase, domain 1"/>
    <property type="match status" value="1"/>
</dbReference>
<keyword evidence="3" id="KW-1185">Reference proteome</keyword>
<dbReference type="InterPro" id="IPR008030">
    <property type="entry name" value="NmrA-like"/>
</dbReference>
<dbReference type="Proteomes" id="UP000198853">
    <property type="component" value="Unassembled WGS sequence"/>
</dbReference>
<accession>A0A1G8NJC2</accession>
<evidence type="ECO:0000313" key="3">
    <source>
        <dbReference type="Proteomes" id="UP000198853"/>
    </source>
</evidence>
<dbReference type="Pfam" id="PF05368">
    <property type="entry name" value="NmrA"/>
    <property type="match status" value="1"/>
</dbReference>
<evidence type="ECO:0000313" key="2">
    <source>
        <dbReference type="EMBL" id="SDI80207.1"/>
    </source>
</evidence>
<dbReference type="Gene3D" id="3.40.50.720">
    <property type="entry name" value="NAD(P)-binding Rossmann-like Domain"/>
    <property type="match status" value="1"/>
</dbReference>
<dbReference type="PANTHER" id="PTHR43162:SF1">
    <property type="entry name" value="PRESTALK A DIFFERENTIATION PROTEIN A"/>
    <property type="match status" value="1"/>
</dbReference>
<dbReference type="OrthoDB" id="339107at2"/>
<gene>
    <name evidence="2" type="ORF">SAMN04488123_106109</name>
</gene>
<dbReference type="InterPro" id="IPR051604">
    <property type="entry name" value="Ergot_Alk_Oxidoreductase"/>
</dbReference>
<proteinExistence type="predicted"/>
<sequence>MTILVTGATGNVGRHVVDRLHKAGKQVLALTRNPEKARMPDGVEVVQGDLFTPETLSPVFARADRIFLVTVGGEEYSPLPGHAIIQLAEEYNVQHITVVWSGEKGSVEQAVEASGIAWTQLHPVEFMANAIDWSDSIRAEGVVREAFGNSLSALIHEADIANVAVRTLLENGHTGKTYTLSGPEVLTVREKVQIISAVMERDIQFIELTEKQARARMQKENIPEEHIEMVINWFTDPPKMAYTVVPTVEKITGQPARTFKQWVRDHLHVWKVIDNDNGESDNDNRGS</sequence>
<dbReference type="SUPFAM" id="SSF51735">
    <property type="entry name" value="NAD(P)-binding Rossmann-fold domains"/>
    <property type="match status" value="1"/>
</dbReference>
<dbReference type="PANTHER" id="PTHR43162">
    <property type="match status" value="1"/>
</dbReference>
<name>A0A1G8NJC2_9BACI</name>
<protein>
    <submittedName>
        <fullName evidence="2">Uncharacterized conserved protein YbjT, contains NAD(P)-binding and DUF2867 domains</fullName>
    </submittedName>
</protein>
<dbReference type="EMBL" id="FNEN01000006">
    <property type="protein sequence ID" value="SDI80207.1"/>
    <property type="molecule type" value="Genomic_DNA"/>
</dbReference>
<organism evidence="2 3">
    <name type="scientific">Natribacillus halophilus</name>
    <dbReference type="NCBI Taxonomy" id="549003"/>
    <lineage>
        <taxon>Bacteria</taxon>
        <taxon>Bacillati</taxon>
        <taxon>Bacillota</taxon>
        <taxon>Bacilli</taxon>
        <taxon>Bacillales</taxon>
        <taxon>Bacillaceae</taxon>
        <taxon>Natribacillus</taxon>
    </lineage>
</organism>
<dbReference type="RefSeq" id="WP_090398100.1">
    <property type="nucleotide sequence ID" value="NZ_FNEN01000006.1"/>
</dbReference>
<feature type="domain" description="NmrA-like" evidence="1">
    <location>
        <begin position="2"/>
        <end position="227"/>
    </location>
</feature>
<reference evidence="2 3" key="1">
    <citation type="submission" date="2016-10" db="EMBL/GenBank/DDBJ databases">
        <authorList>
            <person name="de Groot N.N."/>
        </authorList>
    </citation>
    <scope>NUCLEOTIDE SEQUENCE [LARGE SCALE GENOMIC DNA]</scope>
    <source>
        <strain evidence="2 3">DSM 21771</strain>
    </source>
</reference>